<keyword evidence="6" id="KW-0520">NAD</keyword>
<keyword evidence="3 7" id="KW-0479">Metal-binding</keyword>
<sequence length="349" mass="36170">MGSLPPTQKAAVLKTPGRIPVFETHQVPIPAIGPAEILVKLSATGVCGTDYGLSTGGLGPTKSILGHEGVGRIARLGSTVSPDAFRVGQRVGITWIRDVCGECRMCLTAGGETRCKDQKQSGWKVDGTFAEYTVVPMNYVISLPEDVADELVAPILCGGVTAYKGLKLSGVMAGQWVAVSGAGGGVGALAIMYAKAMGYRVVAIDIGESKKQHCLEAGADHFVDAAAEDLKAAVHKITDGGANAVLVTAPSPAAYQSSIGLLANFGTLVCLGIPPPSGTMNIHPLEFIDRGIRITGSVTGSRGDILEALDFVRRGVVKPIVKTASLDDVTSILGDFASGKTLNKYVVRL</sequence>
<gene>
    <name evidence="9" type="ORF">B0T10DRAFT_550743</name>
</gene>
<evidence type="ECO:0000256" key="6">
    <source>
        <dbReference type="ARBA" id="ARBA00023027"/>
    </source>
</evidence>
<dbReference type="EMBL" id="JAGPYM010000019">
    <property type="protein sequence ID" value="KAH6884845.1"/>
    <property type="molecule type" value="Genomic_DNA"/>
</dbReference>
<evidence type="ECO:0000256" key="5">
    <source>
        <dbReference type="ARBA" id="ARBA00023002"/>
    </source>
</evidence>
<evidence type="ECO:0000313" key="9">
    <source>
        <dbReference type="EMBL" id="KAH6884845.1"/>
    </source>
</evidence>
<accession>A0A9P8W0W7</accession>
<dbReference type="GO" id="GO:0004022">
    <property type="term" value="F:alcohol dehydrogenase (NAD+) activity"/>
    <property type="evidence" value="ECO:0007669"/>
    <property type="project" value="TreeGrafter"/>
</dbReference>
<dbReference type="AlphaFoldDB" id="A0A9P8W0W7"/>
<evidence type="ECO:0000256" key="2">
    <source>
        <dbReference type="ARBA" id="ARBA00008072"/>
    </source>
</evidence>
<dbReference type="Pfam" id="PF08240">
    <property type="entry name" value="ADH_N"/>
    <property type="match status" value="1"/>
</dbReference>
<protein>
    <submittedName>
        <fullName evidence="9">Alcohol dehydrogenase</fullName>
    </submittedName>
</protein>
<name>A0A9P8W0W7_9HYPO</name>
<comment type="caution">
    <text evidence="9">The sequence shown here is derived from an EMBL/GenBank/DDBJ whole genome shotgun (WGS) entry which is preliminary data.</text>
</comment>
<reference evidence="9 10" key="1">
    <citation type="journal article" date="2021" name="Nat. Commun.">
        <title>Genetic determinants of endophytism in the Arabidopsis root mycobiome.</title>
        <authorList>
            <person name="Mesny F."/>
            <person name="Miyauchi S."/>
            <person name="Thiergart T."/>
            <person name="Pickel B."/>
            <person name="Atanasova L."/>
            <person name="Karlsson M."/>
            <person name="Huettel B."/>
            <person name="Barry K.W."/>
            <person name="Haridas S."/>
            <person name="Chen C."/>
            <person name="Bauer D."/>
            <person name="Andreopoulos W."/>
            <person name="Pangilinan J."/>
            <person name="LaButti K."/>
            <person name="Riley R."/>
            <person name="Lipzen A."/>
            <person name="Clum A."/>
            <person name="Drula E."/>
            <person name="Henrissat B."/>
            <person name="Kohler A."/>
            <person name="Grigoriev I.V."/>
            <person name="Martin F.M."/>
            <person name="Hacquard S."/>
        </authorList>
    </citation>
    <scope>NUCLEOTIDE SEQUENCE [LARGE SCALE GENOMIC DNA]</scope>
    <source>
        <strain evidence="9 10">MPI-CAGE-CH-0241</strain>
    </source>
</reference>
<dbReference type="SUPFAM" id="SSF50129">
    <property type="entry name" value="GroES-like"/>
    <property type="match status" value="1"/>
</dbReference>
<dbReference type="GO" id="GO:0005737">
    <property type="term" value="C:cytoplasm"/>
    <property type="evidence" value="ECO:0007669"/>
    <property type="project" value="TreeGrafter"/>
</dbReference>
<evidence type="ECO:0000313" key="10">
    <source>
        <dbReference type="Proteomes" id="UP000777438"/>
    </source>
</evidence>
<evidence type="ECO:0000256" key="3">
    <source>
        <dbReference type="ARBA" id="ARBA00022723"/>
    </source>
</evidence>
<dbReference type="InterPro" id="IPR020843">
    <property type="entry name" value="ER"/>
</dbReference>
<dbReference type="CDD" id="cd08297">
    <property type="entry name" value="CAD3"/>
    <property type="match status" value="1"/>
</dbReference>
<evidence type="ECO:0000256" key="1">
    <source>
        <dbReference type="ARBA" id="ARBA00001947"/>
    </source>
</evidence>
<dbReference type="OrthoDB" id="1879366at2759"/>
<keyword evidence="10" id="KW-1185">Reference proteome</keyword>
<dbReference type="InterPro" id="IPR011032">
    <property type="entry name" value="GroES-like_sf"/>
</dbReference>
<keyword evidence="5" id="KW-0560">Oxidoreductase</keyword>
<feature type="domain" description="Enoyl reductase (ER)" evidence="8">
    <location>
        <begin position="17"/>
        <end position="347"/>
    </location>
</feature>
<dbReference type="InterPro" id="IPR013154">
    <property type="entry name" value="ADH-like_N"/>
</dbReference>
<dbReference type="InterPro" id="IPR036291">
    <property type="entry name" value="NAD(P)-bd_dom_sf"/>
</dbReference>
<dbReference type="GO" id="GO:0008270">
    <property type="term" value="F:zinc ion binding"/>
    <property type="evidence" value="ECO:0007669"/>
    <property type="project" value="InterPro"/>
</dbReference>
<dbReference type="SMART" id="SM00829">
    <property type="entry name" value="PKS_ER"/>
    <property type="match status" value="1"/>
</dbReference>
<evidence type="ECO:0000256" key="7">
    <source>
        <dbReference type="RuleBase" id="RU361277"/>
    </source>
</evidence>
<comment type="cofactor">
    <cofactor evidence="1 7">
        <name>Zn(2+)</name>
        <dbReference type="ChEBI" id="CHEBI:29105"/>
    </cofactor>
</comment>
<proteinExistence type="inferred from homology"/>
<evidence type="ECO:0000256" key="4">
    <source>
        <dbReference type="ARBA" id="ARBA00022833"/>
    </source>
</evidence>
<dbReference type="Gene3D" id="3.90.180.10">
    <property type="entry name" value="Medium-chain alcohol dehydrogenases, catalytic domain"/>
    <property type="match status" value="1"/>
</dbReference>
<dbReference type="InterPro" id="IPR002328">
    <property type="entry name" value="ADH_Zn_CS"/>
</dbReference>
<dbReference type="PANTHER" id="PTHR42940">
    <property type="entry name" value="ALCOHOL DEHYDROGENASE 1-RELATED"/>
    <property type="match status" value="1"/>
</dbReference>
<evidence type="ECO:0000259" key="8">
    <source>
        <dbReference type="SMART" id="SM00829"/>
    </source>
</evidence>
<comment type="similarity">
    <text evidence="2 7">Belongs to the zinc-containing alcohol dehydrogenase family.</text>
</comment>
<keyword evidence="4 7" id="KW-0862">Zinc</keyword>
<dbReference type="Proteomes" id="UP000777438">
    <property type="component" value="Unassembled WGS sequence"/>
</dbReference>
<dbReference type="Gene3D" id="3.40.50.720">
    <property type="entry name" value="NAD(P)-binding Rossmann-like Domain"/>
    <property type="match status" value="1"/>
</dbReference>
<dbReference type="PROSITE" id="PS00059">
    <property type="entry name" value="ADH_ZINC"/>
    <property type="match status" value="1"/>
</dbReference>
<organism evidence="9 10">
    <name type="scientific">Thelonectria olida</name>
    <dbReference type="NCBI Taxonomy" id="1576542"/>
    <lineage>
        <taxon>Eukaryota</taxon>
        <taxon>Fungi</taxon>
        <taxon>Dikarya</taxon>
        <taxon>Ascomycota</taxon>
        <taxon>Pezizomycotina</taxon>
        <taxon>Sordariomycetes</taxon>
        <taxon>Hypocreomycetidae</taxon>
        <taxon>Hypocreales</taxon>
        <taxon>Nectriaceae</taxon>
        <taxon>Thelonectria</taxon>
    </lineage>
</organism>
<dbReference type="FunFam" id="3.40.50.720:FF:000039">
    <property type="entry name" value="Alcohol dehydrogenase AdhP"/>
    <property type="match status" value="1"/>
</dbReference>
<dbReference type="PANTHER" id="PTHR42940:SF8">
    <property type="entry name" value="VACUOLAR PROTEIN SORTING-ASSOCIATED PROTEIN 11"/>
    <property type="match status" value="1"/>
</dbReference>
<dbReference type="SUPFAM" id="SSF51735">
    <property type="entry name" value="NAD(P)-binding Rossmann-fold domains"/>
    <property type="match status" value="1"/>
</dbReference>
<dbReference type="InterPro" id="IPR013149">
    <property type="entry name" value="ADH-like_C"/>
</dbReference>
<dbReference type="Pfam" id="PF00107">
    <property type="entry name" value="ADH_zinc_N"/>
    <property type="match status" value="1"/>
</dbReference>